<evidence type="ECO:0000313" key="4">
    <source>
        <dbReference type="EMBL" id="MET4635892.1"/>
    </source>
</evidence>
<dbReference type="PROSITE" id="PS00584">
    <property type="entry name" value="PFKB_KINASES_2"/>
    <property type="match status" value="1"/>
</dbReference>
<dbReference type="GO" id="GO:0016301">
    <property type="term" value="F:kinase activity"/>
    <property type="evidence" value="ECO:0007669"/>
    <property type="project" value="UniProtKB-KW"/>
</dbReference>
<dbReference type="InterPro" id="IPR011611">
    <property type="entry name" value="PfkB_dom"/>
</dbReference>
<organism evidence="4 5">
    <name type="scientific">Kaistia defluvii</name>
    <dbReference type="NCBI Taxonomy" id="410841"/>
    <lineage>
        <taxon>Bacteria</taxon>
        <taxon>Pseudomonadati</taxon>
        <taxon>Pseudomonadota</taxon>
        <taxon>Alphaproteobacteria</taxon>
        <taxon>Hyphomicrobiales</taxon>
        <taxon>Kaistiaceae</taxon>
        <taxon>Kaistia</taxon>
    </lineage>
</organism>
<accession>A0ABV2R3P3</accession>
<dbReference type="PANTHER" id="PTHR10584">
    <property type="entry name" value="SUGAR KINASE"/>
    <property type="match status" value="1"/>
</dbReference>
<gene>
    <name evidence="4" type="ORF">ABIE08_003843</name>
</gene>
<dbReference type="InterPro" id="IPR029056">
    <property type="entry name" value="Ribokinase-like"/>
</dbReference>
<keyword evidence="2 4" id="KW-0418">Kinase</keyword>
<dbReference type="SUPFAM" id="SSF53613">
    <property type="entry name" value="Ribokinase-like"/>
    <property type="match status" value="1"/>
</dbReference>
<evidence type="ECO:0000256" key="2">
    <source>
        <dbReference type="ARBA" id="ARBA00022777"/>
    </source>
</evidence>
<dbReference type="EMBL" id="JBEPSM010000003">
    <property type="protein sequence ID" value="MET4635892.1"/>
    <property type="molecule type" value="Genomic_DNA"/>
</dbReference>
<dbReference type="InterPro" id="IPR002173">
    <property type="entry name" value="Carboh/pur_kinase_PfkB_CS"/>
</dbReference>
<protein>
    <submittedName>
        <fullName evidence="4">Sugar/nucleoside kinase (Ribokinase family)</fullName>
    </submittedName>
</protein>
<evidence type="ECO:0000256" key="1">
    <source>
        <dbReference type="ARBA" id="ARBA00022679"/>
    </source>
</evidence>
<keyword evidence="1" id="KW-0808">Transferase</keyword>
<feature type="domain" description="Carbohydrate kinase PfkB" evidence="3">
    <location>
        <begin position="42"/>
        <end position="328"/>
    </location>
</feature>
<dbReference type="CDD" id="cd01166">
    <property type="entry name" value="KdgK"/>
    <property type="match status" value="1"/>
</dbReference>
<dbReference type="PROSITE" id="PS00583">
    <property type="entry name" value="PFKB_KINASES_1"/>
    <property type="match status" value="1"/>
</dbReference>
<dbReference type="Pfam" id="PF00294">
    <property type="entry name" value="PfkB"/>
    <property type="match status" value="1"/>
</dbReference>
<keyword evidence="5" id="KW-1185">Reference proteome</keyword>
<proteinExistence type="predicted"/>
<dbReference type="PANTHER" id="PTHR10584:SF167">
    <property type="entry name" value="PFKB DOMAIN PROTEIN"/>
    <property type="match status" value="1"/>
</dbReference>
<sequence>MEPSAARFKLNAGCIPLYRREINLLSDSSFAMSASAPLRPRMLVIGDVMTDVIVRPDGPLVVGSDRRAKIGLYPGGSGCNQAAWLAHFGIPVAFAGRVGRRDLAEQEQALRDAGVVPVLSADDERTTGMLIVLLSEGGERSFLTDRGANDGLSAEDLPFSMLNEIDLVHVSGYSLFTPGPREAVMAMMAVARARGITVTVDPASVGFLEEVGPSNFLGWTSDASIIFPNAEEAACLTGTRNAAEQIRFLTARYDLAVIKRGAEGAEAANLSVRLKAAAPKVEVADTTGAGDAFLAGFLAAHLAGKGVDVCLERGVKAGAEATTVFGGRPKHGNPLPRVWGEV</sequence>
<comment type="caution">
    <text evidence="4">The sequence shown here is derived from an EMBL/GenBank/DDBJ whole genome shotgun (WGS) entry which is preliminary data.</text>
</comment>
<name>A0ABV2R3P3_9HYPH</name>
<dbReference type="Gene3D" id="3.40.1190.20">
    <property type="match status" value="1"/>
</dbReference>
<evidence type="ECO:0000313" key="5">
    <source>
        <dbReference type="Proteomes" id="UP001549321"/>
    </source>
</evidence>
<reference evidence="4 5" key="1">
    <citation type="submission" date="2024-06" db="EMBL/GenBank/DDBJ databases">
        <title>Sorghum-associated microbial communities from plants grown in Nebraska, USA.</title>
        <authorList>
            <person name="Schachtman D."/>
        </authorList>
    </citation>
    <scope>NUCLEOTIDE SEQUENCE [LARGE SCALE GENOMIC DNA]</scope>
    <source>
        <strain evidence="4 5">3207</strain>
    </source>
</reference>
<evidence type="ECO:0000259" key="3">
    <source>
        <dbReference type="Pfam" id="PF00294"/>
    </source>
</evidence>
<dbReference type="Proteomes" id="UP001549321">
    <property type="component" value="Unassembled WGS sequence"/>
</dbReference>